<feature type="compositionally biased region" description="Low complexity" evidence="1">
    <location>
        <begin position="176"/>
        <end position="186"/>
    </location>
</feature>
<feature type="region of interest" description="Disordered" evidence="1">
    <location>
        <begin position="96"/>
        <end position="190"/>
    </location>
</feature>
<evidence type="ECO:0000313" key="2">
    <source>
        <dbReference type="EMBL" id="CAD9140601.1"/>
    </source>
</evidence>
<dbReference type="EMBL" id="HBGE01044355">
    <property type="protein sequence ID" value="CAD9140601.1"/>
    <property type="molecule type" value="Transcribed_RNA"/>
</dbReference>
<feature type="compositionally biased region" description="Low complexity" evidence="1">
    <location>
        <begin position="142"/>
        <end position="162"/>
    </location>
</feature>
<proteinExistence type="predicted"/>
<organism evidence="2">
    <name type="scientific">Alexandrium catenella</name>
    <name type="common">Red tide dinoflagellate</name>
    <name type="synonym">Gonyaulax catenella</name>
    <dbReference type="NCBI Taxonomy" id="2925"/>
    <lineage>
        <taxon>Eukaryota</taxon>
        <taxon>Sar</taxon>
        <taxon>Alveolata</taxon>
        <taxon>Dinophyceae</taxon>
        <taxon>Gonyaulacales</taxon>
        <taxon>Pyrocystaceae</taxon>
        <taxon>Alexandrium</taxon>
    </lineage>
</organism>
<protein>
    <submittedName>
        <fullName evidence="2">Uncharacterized protein</fullName>
    </submittedName>
</protein>
<accession>A0A7S1QJB8</accession>
<gene>
    <name evidence="2" type="ORF">ACAT0790_LOCUS26739</name>
</gene>
<evidence type="ECO:0000256" key="1">
    <source>
        <dbReference type="SAM" id="MobiDB-lite"/>
    </source>
</evidence>
<name>A0A7S1QJB8_ALECA</name>
<sequence>MVELGVRCVRFGSPPDPSVPQQHFIGVSGTKFTPADAGIVYTQMIRKEKNARGLAQHLDSRLDLTRTSKCRMMVGDSMPGYTSLGSMSKRLGYKVHPNNGQVIPPEPDDTEGNGGLLPDPRSSVSNFGLSDGIAKGGRARRSSASSATTCRSSASRRSALGRTRSEHTMRRTGLQAAGSAATSSTPSRDDAVALIRRRVGEKPMHLI</sequence>
<dbReference type="AlphaFoldDB" id="A0A7S1QJB8"/>
<reference evidence="2" key="1">
    <citation type="submission" date="2021-01" db="EMBL/GenBank/DDBJ databases">
        <authorList>
            <person name="Corre E."/>
            <person name="Pelletier E."/>
            <person name="Niang G."/>
            <person name="Scheremetjew M."/>
            <person name="Finn R."/>
            <person name="Kale V."/>
            <person name="Holt S."/>
            <person name="Cochrane G."/>
            <person name="Meng A."/>
            <person name="Brown T."/>
            <person name="Cohen L."/>
        </authorList>
    </citation>
    <scope>NUCLEOTIDE SEQUENCE</scope>
    <source>
        <strain evidence="2">OF101</strain>
    </source>
</reference>